<evidence type="ECO:0000313" key="1">
    <source>
        <dbReference type="EMBL" id="KIK19743.1"/>
    </source>
</evidence>
<dbReference type="Proteomes" id="UP000054018">
    <property type="component" value="Unassembled WGS sequence"/>
</dbReference>
<keyword evidence="2" id="KW-1185">Reference proteome</keyword>
<sequence>MYGNLHSVSMAGSTVYMVVWYSADSMLTVTKHLQQSREHLKAGMKICSLNCISHIQL</sequence>
<protein>
    <submittedName>
        <fullName evidence="1">Uncharacterized protein</fullName>
    </submittedName>
</protein>
<dbReference type="HOGENOM" id="CLU_3002162_0_0_1"/>
<accession>A0A0C9ZIB6</accession>
<reference evidence="1 2" key="1">
    <citation type="submission" date="2014-04" db="EMBL/GenBank/DDBJ databases">
        <authorList>
            <consortium name="DOE Joint Genome Institute"/>
            <person name="Kuo A."/>
            <person name="Kohler A."/>
            <person name="Costa M.D."/>
            <person name="Nagy L.G."/>
            <person name="Floudas D."/>
            <person name="Copeland A."/>
            <person name="Barry K.W."/>
            <person name="Cichocki N."/>
            <person name="Veneault-Fourrey C."/>
            <person name="LaButti K."/>
            <person name="Lindquist E.A."/>
            <person name="Lipzen A."/>
            <person name="Lundell T."/>
            <person name="Morin E."/>
            <person name="Murat C."/>
            <person name="Sun H."/>
            <person name="Tunlid A."/>
            <person name="Henrissat B."/>
            <person name="Grigoriev I.V."/>
            <person name="Hibbett D.S."/>
            <person name="Martin F."/>
            <person name="Nordberg H.P."/>
            <person name="Cantor M.N."/>
            <person name="Hua S.X."/>
        </authorList>
    </citation>
    <scope>NUCLEOTIDE SEQUENCE [LARGE SCALE GENOMIC DNA]</scope>
    <source>
        <strain evidence="1 2">441</strain>
    </source>
</reference>
<evidence type="ECO:0000313" key="2">
    <source>
        <dbReference type="Proteomes" id="UP000054018"/>
    </source>
</evidence>
<proteinExistence type="predicted"/>
<reference evidence="2" key="2">
    <citation type="submission" date="2015-01" db="EMBL/GenBank/DDBJ databases">
        <title>Evolutionary Origins and Diversification of the Mycorrhizal Mutualists.</title>
        <authorList>
            <consortium name="DOE Joint Genome Institute"/>
            <consortium name="Mycorrhizal Genomics Consortium"/>
            <person name="Kohler A."/>
            <person name="Kuo A."/>
            <person name="Nagy L.G."/>
            <person name="Floudas D."/>
            <person name="Copeland A."/>
            <person name="Barry K.W."/>
            <person name="Cichocki N."/>
            <person name="Veneault-Fourrey C."/>
            <person name="LaButti K."/>
            <person name="Lindquist E.A."/>
            <person name="Lipzen A."/>
            <person name="Lundell T."/>
            <person name="Morin E."/>
            <person name="Murat C."/>
            <person name="Riley R."/>
            <person name="Ohm R."/>
            <person name="Sun H."/>
            <person name="Tunlid A."/>
            <person name="Henrissat B."/>
            <person name="Grigoriev I.V."/>
            <person name="Hibbett D.S."/>
            <person name="Martin F."/>
        </authorList>
    </citation>
    <scope>NUCLEOTIDE SEQUENCE [LARGE SCALE GENOMIC DNA]</scope>
    <source>
        <strain evidence="2">441</strain>
    </source>
</reference>
<feature type="non-terminal residue" evidence="1">
    <location>
        <position position="57"/>
    </location>
</feature>
<name>A0A0C9ZIB6_9AGAM</name>
<dbReference type="EMBL" id="KN833779">
    <property type="protein sequence ID" value="KIK19743.1"/>
    <property type="molecule type" value="Genomic_DNA"/>
</dbReference>
<gene>
    <name evidence="1" type="ORF">PISMIDRAFT_682806</name>
</gene>
<dbReference type="AlphaFoldDB" id="A0A0C9ZIB6"/>
<organism evidence="1 2">
    <name type="scientific">Pisolithus microcarpus 441</name>
    <dbReference type="NCBI Taxonomy" id="765257"/>
    <lineage>
        <taxon>Eukaryota</taxon>
        <taxon>Fungi</taxon>
        <taxon>Dikarya</taxon>
        <taxon>Basidiomycota</taxon>
        <taxon>Agaricomycotina</taxon>
        <taxon>Agaricomycetes</taxon>
        <taxon>Agaricomycetidae</taxon>
        <taxon>Boletales</taxon>
        <taxon>Sclerodermatineae</taxon>
        <taxon>Pisolithaceae</taxon>
        <taxon>Pisolithus</taxon>
    </lineage>
</organism>